<dbReference type="EMBL" id="BMDU01000001">
    <property type="protein sequence ID" value="GFZ81301.1"/>
    <property type="molecule type" value="Genomic_DNA"/>
</dbReference>
<proteinExistence type="predicted"/>
<reference evidence="3" key="1">
    <citation type="journal article" date="2019" name="Int. J. Syst. Evol. Microbiol.">
        <title>The Global Catalogue of Microorganisms (GCM) 10K type strain sequencing project: providing services to taxonomists for standard genome sequencing and annotation.</title>
        <authorList>
            <consortium name="The Broad Institute Genomics Platform"/>
            <consortium name="The Broad Institute Genome Sequencing Center for Infectious Disease"/>
            <person name="Wu L."/>
            <person name="Ma J."/>
        </authorList>
    </citation>
    <scope>NUCLEOTIDE SEQUENCE [LARGE SCALE GENOMIC DNA]</scope>
    <source>
        <strain evidence="3">CCM 7327</strain>
    </source>
</reference>
<protein>
    <submittedName>
        <fullName evidence="2">Uncharacterized protein</fullName>
    </submittedName>
</protein>
<organism evidence="2 3">
    <name type="scientific">Sphingobium fuliginis (strain ATCC 27551)</name>
    <dbReference type="NCBI Taxonomy" id="336203"/>
    <lineage>
        <taxon>Bacteria</taxon>
        <taxon>Pseudomonadati</taxon>
        <taxon>Pseudomonadota</taxon>
        <taxon>Alphaproteobacteria</taxon>
        <taxon>Sphingomonadales</taxon>
        <taxon>Sphingomonadaceae</taxon>
        <taxon>Sphingobium</taxon>
    </lineage>
</organism>
<accession>A0ABQ1EPI7</accession>
<comment type="caution">
    <text evidence="2">The sequence shown here is derived from an EMBL/GenBank/DDBJ whole genome shotgun (WGS) entry which is preliminary data.</text>
</comment>
<evidence type="ECO:0000256" key="1">
    <source>
        <dbReference type="SAM" id="MobiDB-lite"/>
    </source>
</evidence>
<feature type="compositionally biased region" description="Polar residues" evidence="1">
    <location>
        <begin position="1"/>
        <end position="16"/>
    </location>
</feature>
<sequence length="88" mass="9089">MPSGKPSQMSQITSLHPSRASATAKARPMPRPAPVIRADRPVKRGVDVTGGAAGGSAGWGMTALSGSGRRPISLWRGGLFRKAAPKRA</sequence>
<feature type="compositionally biased region" description="Basic and acidic residues" evidence="1">
    <location>
        <begin position="37"/>
        <end position="46"/>
    </location>
</feature>
<keyword evidence="3" id="KW-1185">Reference proteome</keyword>
<evidence type="ECO:0000313" key="3">
    <source>
        <dbReference type="Proteomes" id="UP000628109"/>
    </source>
</evidence>
<evidence type="ECO:0000313" key="2">
    <source>
        <dbReference type="EMBL" id="GFZ81301.1"/>
    </source>
</evidence>
<gene>
    <name evidence="2" type="ORF">GCM10019071_07720</name>
</gene>
<feature type="region of interest" description="Disordered" evidence="1">
    <location>
        <begin position="1"/>
        <end position="67"/>
    </location>
</feature>
<dbReference type="Proteomes" id="UP000628109">
    <property type="component" value="Unassembled WGS sequence"/>
</dbReference>
<name>A0ABQ1EPI7_SPHSA</name>